<proteinExistence type="predicted"/>
<evidence type="ECO:0000256" key="1">
    <source>
        <dbReference type="SAM" id="MobiDB-lite"/>
    </source>
</evidence>
<dbReference type="Gene3D" id="1.25.40.20">
    <property type="entry name" value="Ankyrin repeat-containing domain"/>
    <property type="match status" value="1"/>
</dbReference>
<evidence type="ECO:0000313" key="3">
    <source>
        <dbReference type="Proteomes" id="UP001153069"/>
    </source>
</evidence>
<comment type="caution">
    <text evidence="2">The sequence shown here is derived from an EMBL/GenBank/DDBJ whole genome shotgun (WGS) entry which is preliminary data.</text>
</comment>
<protein>
    <submittedName>
        <fullName evidence="2">Uncharacterized protein</fullName>
    </submittedName>
</protein>
<name>A0A9N8HWR8_9STRA</name>
<dbReference type="OrthoDB" id="44362at2759"/>
<dbReference type="EMBL" id="CAICTM010002762">
    <property type="protein sequence ID" value="CAB9530153.1"/>
    <property type="molecule type" value="Genomic_DNA"/>
</dbReference>
<dbReference type="Proteomes" id="UP001153069">
    <property type="component" value="Unassembled WGS sequence"/>
</dbReference>
<sequence length="201" mass="22162">MGCKASKPAAEEEAPPLKNDADQNNNLGSTKSHDSGKEMDVRVNDNLPLTGEKSDKLYKLLAKSQMTHNSGNDEQRQKDLALQRENWTKVMECCKLDPRSALYQNPTTKSTPLHMAVRLIDSESGSASSDSISLTDLIRALIKANPKALAVKDAGGNIPLHYAIAPTTHFQPGWPMAQWKLRSDIVRLLVHADPNTAQEYM</sequence>
<dbReference type="AlphaFoldDB" id="A0A9N8HWR8"/>
<organism evidence="2 3">
    <name type="scientific">Seminavis robusta</name>
    <dbReference type="NCBI Taxonomy" id="568900"/>
    <lineage>
        <taxon>Eukaryota</taxon>
        <taxon>Sar</taxon>
        <taxon>Stramenopiles</taxon>
        <taxon>Ochrophyta</taxon>
        <taxon>Bacillariophyta</taxon>
        <taxon>Bacillariophyceae</taxon>
        <taxon>Bacillariophycidae</taxon>
        <taxon>Naviculales</taxon>
        <taxon>Naviculaceae</taxon>
        <taxon>Seminavis</taxon>
    </lineage>
</organism>
<feature type="non-terminal residue" evidence="2">
    <location>
        <position position="201"/>
    </location>
</feature>
<feature type="compositionally biased region" description="Basic and acidic residues" evidence="1">
    <location>
        <begin position="31"/>
        <end position="43"/>
    </location>
</feature>
<feature type="region of interest" description="Disordered" evidence="1">
    <location>
        <begin position="1"/>
        <end position="50"/>
    </location>
</feature>
<accession>A0A9N8HWR8</accession>
<reference evidence="2" key="1">
    <citation type="submission" date="2020-06" db="EMBL/GenBank/DDBJ databases">
        <authorList>
            <consortium name="Plant Systems Biology data submission"/>
        </authorList>
    </citation>
    <scope>NUCLEOTIDE SEQUENCE</scope>
    <source>
        <strain evidence="2">D6</strain>
    </source>
</reference>
<evidence type="ECO:0000313" key="2">
    <source>
        <dbReference type="EMBL" id="CAB9530153.1"/>
    </source>
</evidence>
<keyword evidence="3" id="KW-1185">Reference proteome</keyword>
<gene>
    <name evidence="2" type="ORF">SEMRO_2764_G336570.1</name>
</gene>
<dbReference type="InterPro" id="IPR036770">
    <property type="entry name" value="Ankyrin_rpt-contain_sf"/>
</dbReference>